<feature type="binding site" evidence="7">
    <location>
        <position position="68"/>
    </location>
    <ligand>
        <name>Fe-coproporphyrin III</name>
        <dbReference type="ChEBI" id="CHEBI:68438"/>
    </ligand>
</feature>
<evidence type="ECO:0000256" key="2">
    <source>
        <dbReference type="ARBA" id="ARBA00023004"/>
    </source>
</evidence>
<dbReference type="InterPro" id="IPR033659">
    <property type="entry name" value="Ferrochelatase_N"/>
</dbReference>
<feature type="binding site" evidence="7">
    <location>
        <position position="200"/>
    </location>
    <ligand>
        <name>Fe(2+)</name>
        <dbReference type="ChEBI" id="CHEBI:29033"/>
    </ligand>
</feature>
<evidence type="ECO:0000256" key="3">
    <source>
        <dbReference type="ARBA" id="ARBA00023133"/>
    </source>
</evidence>
<dbReference type="InterPro" id="IPR001015">
    <property type="entry name" value="Ferrochelatase"/>
</dbReference>
<protein>
    <recommendedName>
        <fullName evidence="7">Coproporphyrin III ferrochelatase</fullName>
        <ecNumber evidence="7">4.99.1.9</ecNumber>
    </recommendedName>
</protein>
<evidence type="ECO:0000256" key="8">
    <source>
        <dbReference type="RuleBase" id="RU004185"/>
    </source>
</evidence>
<accession>A0ABV8HVS0</accession>
<proteinExistence type="inferred from homology"/>
<comment type="subcellular location">
    <subcellularLocation>
        <location evidence="7">Cytoplasm</location>
    </subcellularLocation>
</comment>
<comment type="similarity">
    <text evidence="7 8">Belongs to the ferrochelatase family.</text>
</comment>
<dbReference type="InterPro" id="IPR033644">
    <property type="entry name" value="Ferrochelatase_C"/>
</dbReference>
<dbReference type="CDD" id="cd03411">
    <property type="entry name" value="Ferrochelatase_N"/>
    <property type="match status" value="1"/>
</dbReference>
<evidence type="ECO:0000256" key="7">
    <source>
        <dbReference type="HAMAP-Rule" id="MF_00323"/>
    </source>
</evidence>
<keyword evidence="7" id="KW-0963">Cytoplasm</keyword>
<evidence type="ECO:0000256" key="1">
    <source>
        <dbReference type="ARBA" id="ARBA00004744"/>
    </source>
</evidence>
<keyword evidence="3 7" id="KW-0350">Heme biosynthesis</keyword>
<name>A0ABV8HVS0_9ACTN</name>
<dbReference type="PANTHER" id="PTHR11108:SF1">
    <property type="entry name" value="FERROCHELATASE, MITOCHONDRIAL"/>
    <property type="match status" value="1"/>
</dbReference>
<keyword evidence="5 7" id="KW-0627">Porphyrin biosynthesis</keyword>
<dbReference type="Gene3D" id="3.40.50.1400">
    <property type="match status" value="2"/>
</dbReference>
<keyword evidence="2 7" id="KW-0408">Iron</keyword>
<comment type="catalytic activity">
    <reaction evidence="6">
        <text>Fe-coproporphyrin III + 2 H(+) = coproporphyrin III + Fe(2+)</text>
        <dbReference type="Rhea" id="RHEA:49572"/>
        <dbReference type="ChEBI" id="CHEBI:15378"/>
        <dbReference type="ChEBI" id="CHEBI:29033"/>
        <dbReference type="ChEBI" id="CHEBI:68438"/>
        <dbReference type="ChEBI" id="CHEBI:131725"/>
        <dbReference type="EC" id="4.99.1.9"/>
    </reaction>
    <physiologicalReaction direction="right-to-left" evidence="6">
        <dbReference type="Rhea" id="RHEA:49574"/>
    </physiologicalReaction>
</comment>
<comment type="caution">
    <text evidence="7">Lacks conserved residue(s) required for the propagation of feature annotation.</text>
</comment>
<sequence>MSDQPPQPAPGTRPDAGPYDALLLLSFGGPEGPDDVVPFLENVTRGRGIPRERLKEVGKHYFLFGGVSPINAQNRALLDAIREDFAGGGLDLPVYWGNRNWAPYLTDTLREMTDAGHRRVLVLATSAYASYSGCRQYRENLAASLAVLAEEGREPPRLDKLRHYFNHPGFVEPMTEATLTALAALPPEVRDGARLAFTTHSIPTAAADTSGPVPGHGDGGAYVAQHLDTARVIADAVREATGVERPWQLVYQSRSGSPHIPWLEPDICDHLEEAHAAGAPAVVMVPIGFVSDHMEVKYDLDTEAAAKAAELGLPVTRAATVGADPRFAAAVRELVLERAATERGLGPRRCALGALGPSHDICPAGCCPARTPLPAAAGTD</sequence>
<dbReference type="Pfam" id="PF00762">
    <property type="entry name" value="Ferrochelatase"/>
    <property type="match status" value="1"/>
</dbReference>
<evidence type="ECO:0000313" key="10">
    <source>
        <dbReference type="Proteomes" id="UP001595765"/>
    </source>
</evidence>
<organism evidence="9 10">
    <name type="scientific">Streptomyces polygonati</name>
    <dbReference type="NCBI Taxonomy" id="1617087"/>
    <lineage>
        <taxon>Bacteria</taxon>
        <taxon>Bacillati</taxon>
        <taxon>Actinomycetota</taxon>
        <taxon>Actinomycetes</taxon>
        <taxon>Kitasatosporales</taxon>
        <taxon>Streptomycetaceae</taxon>
        <taxon>Streptomyces</taxon>
    </lineage>
</organism>
<evidence type="ECO:0000313" key="9">
    <source>
        <dbReference type="EMBL" id="MFC4034989.1"/>
    </source>
</evidence>
<dbReference type="PANTHER" id="PTHR11108">
    <property type="entry name" value="FERROCHELATASE"/>
    <property type="match status" value="1"/>
</dbReference>
<evidence type="ECO:0000256" key="4">
    <source>
        <dbReference type="ARBA" id="ARBA00023239"/>
    </source>
</evidence>
<dbReference type="EC" id="4.99.1.9" evidence="7"/>
<dbReference type="CDD" id="cd00419">
    <property type="entry name" value="Ferrochelatase_C"/>
    <property type="match status" value="1"/>
</dbReference>
<dbReference type="Proteomes" id="UP001595765">
    <property type="component" value="Unassembled WGS sequence"/>
</dbReference>
<comment type="pathway">
    <text evidence="1 7">Porphyrin-containing compound metabolism; protoheme biosynthesis.</text>
</comment>
<feature type="binding site" evidence="7">
    <location>
        <position position="295"/>
    </location>
    <ligand>
        <name>Fe(2+)</name>
        <dbReference type="ChEBI" id="CHEBI:29033"/>
    </ligand>
</feature>
<comment type="function">
    <text evidence="7">Involved in coproporphyrin-dependent heme b biosynthesis. Catalyzes the insertion of ferrous iron into coproporphyrin III to form Fe-coproporphyrin III.</text>
</comment>
<comment type="caution">
    <text evidence="9">The sequence shown here is derived from an EMBL/GenBank/DDBJ whole genome shotgun (WGS) entry which is preliminary data.</text>
</comment>
<evidence type="ECO:0000256" key="6">
    <source>
        <dbReference type="ARBA" id="ARBA00024536"/>
    </source>
</evidence>
<keyword evidence="10" id="KW-1185">Reference proteome</keyword>
<gene>
    <name evidence="7" type="primary">cpfC</name>
    <name evidence="9" type="ORF">ACFO3J_26480</name>
</gene>
<dbReference type="HAMAP" id="MF_00323">
    <property type="entry name" value="Ferrochelatase"/>
    <property type="match status" value="1"/>
</dbReference>
<feature type="binding site" evidence="7">
    <location>
        <position position="137"/>
    </location>
    <ligand>
        <name>Fe-coproporphyrin III</name>
        <dbReference type="ChEBI" id="CHEBI:68438"/>
    </ligand>
</feature>
<dbReference type="SUPFAM" id="SSF53800">
    <property type="entry name" value="Chelatase"/>
    <property type="match status" value="1"/>
</dbReference>
<dbReference type="RefSeq" id="WP_386434134.1">
    <property type="nucleotide sequence ID" value="NZ_JBHSBB010000019.1"/>
</dbReference>
<keyword evidence="7" id="KW-0479">Metal-binding</keyword>
<keyword evidence="4 7" id="KW-0456">Lyase</keyword>
<evidence type="ECO:0000256" key="5">
    <source>
        <dbReference type="ARBA" id="ARBA00023244"/>
    </source>
</evidence>
<reference evidence="10" key="1">
    <citation type="journal article" date="2019" name="Int. J. Syst. Evol. Microbiol.">
        <title>The Global Catalogue of Microorganisms (GCM) 10K type strain sequencing project: providing services to taxonomists for standard genome sequencing and annotation.</title>
        <authorList>
            <consortium name="The Broad Institute Genomics Platform"/>
            <consortium name="The Broad Institute Genome Sequencing Center for Infectious Disease"/>
            <person name="Wu L."/>
            <person name="Ma J."/>
        </authorList>
    </citation>
    <scope>NUCLEOTIDE SEQUENCE [LARGE SCALE GENOMIC DNA]</scope>
    <source>
        <strain evidence="10">CGMCC 4.7237</strain>
    </source>
</reference>
<dbReference type="EMBL" id="JBHSBB010000019">
    <property type="protein sequence ID" value="MFC4034989.1"/>
    <property type="molecule type" value="Genomic_DNA"/>
</dbReference>
<dbReference type="NCBIfam" id="NF000689">
    <property type="entry name" value="PRK00035.2-1"/>
    <property type="match status" value="1"/>
</dbReference>